<dbReference type="Proteomes" id="UP000256269">
    <property type="component" value="Unassembled WGS sequence"/>
</dbReference>
<dbReference type="Pfam" id="PF15646">
    <property type="entry name" value="Tox-REase-2"/>
    <property type="match status" value="1"/>
</dbReference>
<proteinExistence type="predicted"/>
<dbReference type="EMBL" id="QUNO01000016">
    <property type="protein sequence ID" value="REH36137.1"/>
    <property type="molecule type" value="Genomic_DNA"/>
</dbReference>
<feature type="region of interest" description="Disordered" evidence="1">
    <location>
        <begin position="340"/>
        <end position="363"/>
    </location>
</feature>
<dbReference type="InterPro" id="IPR028906">
    <property type="entry name" value="Tox-REase-2_dom"/>
</dbReference>
<reference evidence="3 4" key="1">
    <citation type="submission" date="2018-08" db="EMBL/GenBank/DDBJ databases">
        <title>Genomic Encyclopedia of Archaeal and Bacterial Type Strains, Phase II (KMG-II): from individual species to whole genera.</title>
        <authorList>
            <person name="Goeker M."/>
        </authorList>
    </citation>
    <scope>NUCLEOTIDE SEQUENCE [LARGE SCALE GENOMIC DNA]</scope>
    <source>
        <strain evidence="3 4">DSM 45791</strain>
    </source>
</reference>
<evidence type="ECO:0000313" key="4">
    <source>
        <dbReference type="Proteomes" id="UP000256269"/>
    </source>
</evidence>
<organism evidence="3 4">
    <name type="scientific">Kutzneria buriramensis</name>
    <dbReference type="NCBI Taxonomy" id="1045776"/>
    <lineage>
        <taxon>Bacteria</taxon>
        <taxon>Bacillati</taxon>
        <taxon>Actinomycetota</taxon>
        <taxon>Actinomycetes</taxon>
        <taxon>Pseudonocardiales</taxon>
        <taxon>Pseudonocardiaceae</taxon>
        <taxon>Kutzneria</taxon>
    </lineage>
</organism>
<keyword evidence="3" id="KW-0378">Hydrolase</keyword>
<feature type="compositionally biased region" description="Gly residues" evidence="1">
    <location>
        <begin position="349"/>
        <end position="360"/>
    </location>
</feature>
<accession>A0A3E0GZU1</accession>
<name>A0A3E0GZU1_9PSEU</name>
<keyword evidence="3" id="KW-0255">Endonuclease</keyword>
<evidence type="ECO:0000313" key="3">
    <source>
        <dbReference type="EMBL" id="REH36137.1"/>
    </source>
</evidence>
<keyword evidence="4" id="KW-1185">Reference proteome</keyword>
<feature type="domain" description="Tox-REase-2" evidence="2">
    <location>
        <begin position="400"/>
        <end position="511"/>
    </location>
</feature>
<gene>
    <name evidence="3" type="ORF">BCF44_1166</name>
</gene>
<sequence>MGSAGGFQVDTDTVFRASVQFLDTKEFVYDIAAGVAGDLASTSGMAGDDSTAHLFAAKYEPAATTIVQAIGKAGQGMATISSRLLTMAVGYLNADDAAARSFTGNINTSSALQPGPQGCDPSQAHQALPMVTGSKQVHEIPVIGKFWPQGDPDKLRHAAQVWDRCAGLVDTAQGNGAQHAAPVMEHCTGEAFDAFAQYAGTVYTGKPDGGTAVSASAPLMENISAACRVMRNACNEYADAIDTCRDTLIAIGVGAGLITTAGVLLSIFTLGGSDAAAAAGDAALAGEAAAAAETLATVEAGSAAAAAVAEAEAIVSTLAARLVVTTVVAGAGVAASTVPADAAPTTGVPPGGGLPAGGVGPVPPPIPPPFPLYGPAQQAAASTWVQGLPARPPNYGTPDDRAYQVRVAGQPERQMSGANGEAVWADGFRPADGAIIDAKNVRKQGCSPRSLDGLQEGAFNTTMMLGKDESELGRYQAAITNPANHAQYLEIDTPDPSTVGYWQYLAAANHVKNNVRVVP</sequence>
<protein>
    <submittedName>
        <fullName evidence="3">Restriction endonuclease fold toxin 2 of polymorphic toxin system</fullName>
    </submittedName>
</protein>
<dbReference type="AlphaFoldDB" id="A0A3E0GZU1"/>
<dbReference type="GO" id="GO:0004519">
    <property type="term" value="F:endonuclease activity"/>
    <property type="evidence" value="ECO:0007669"/>
    <property type="project" value="UniProtKB-KW"/>
</dbReference>
<keyword evidence="3" id="KW-0540">Nuclease</keyword>
<evidence type="ECO:0000256" key="1">
    <source>
        <dbReference type="SAM" id="MobiDB-lite"/>
    </source>
</evidence>
<evidence type="ECO:0000259" key="2">
    <source>
        <dbReference type="Pfam" id="PF15646"/>
    </source>
</evidence>
<comment type="caution">
    <text evidence="3">The sequence shown here is derived from an EMBL/GenBank/DDBJ whole genome shotgun (WGS) entry which is preliminary data.</text>
</comment>